<feature type="domain" description="HTH psq-type" evidence="1">
    <location>
        <begin position="16"/>
        <end position="74"/>
    </location>
</feature>
<protein>
    <recommendedName>
        <fullName evidence="1">HTH psq-type domain-containing protein</fullName>
    </recommendedName>
</protein>
<keyword evidence="3" id="KW-1185">Reference proteome</keyword>
<evidence type="ECO:0000313" key="3">
    <source>
        <dbReference type="Proteomes" id="UP000663879"/>
    </source>
</evidence>
<accession>A0A814KAL0</accession>
<reference evidence="2" key="1">
    <citation type="submission" date="2021-02" db="EMBL/GenBank/DDBJ databases">
        <authorList>
            <person name="Nowell W R."/>
        </authorList>
    </citation>
    <scope>NUCLEOTIDE SEQUENCE</scope>
    <source>
        <strain evidence="2">Ploen Becks lab</strain>
    </source>
</reference>
<evidence type="ECO:0000313" key="2">
    <source>
        <dbReference type="EMBL" id="CAF1048511.1"/>
    </source>
</evidence>
<dbReference type="Pfam" id="PF04218">
    <property type="entry name" value="CENP-B_N"/>
    <property type="match status" value="1"/>
</dbReference>
<dbReference type="Gene3D" id="1.10.10.60">
    <property type="entry name" value="Homeodomain-like"/>
    <property type="match status" value="2"/>
</dbReference>
<dbReference type="GO" id="GO:0003677">
    <property type="term" value="F:DNA binding"/>
    <property type="evidence" value="ECO:0007669"/>
    <property type="project" value="InterPro"/>
</dbReference>
<name>A0A814KAL0_9BILA</name>
<sequence length="134" mass="15841">MKKLVFFRRISNSPCKRLRIDLSIDQKRKICEFYEENPKSSQDYIAKHFTAIFKLQKQIGRSTISEILKNKDSFEEITCDPSIRRLRLPKFQHLERALVVWGNDLASHHIPISDEMYIERAKNIGEEIGIICFE</sequence>
<evidence type="ECO:0000259" key="1">
    <source>
        <dbReference type="Pfam" id="PF04218"/>
    </source>
</evidence>
<dbReference type="OrthoDB" id="9909311at2759"/>
<gene>
    <name evidence="2" type="ORF">OXX778_LOCUS18707</name>
</gene>
<dbReference type="InterPro" id="IPR009057">
    <property type="entry name" value="Homeodomain-like_sf"/>
</dbReference>
<dbReference type="AlphaFoldDB" id="A0A814KAL0"/>
<proteinExistence type="predicted"/>
<dbReference type="Proteomes" id="UP000663879">
    <property type="component" value="Unassembled WGS sequence"/>
</dbReference>
<organism evidence="2 3">
    <name type="scientific">Brachionus calyciflorus</name>
    <dbReference type="NCBI Taxonomy" id="104777"/>
    <lineage>
        <taxon>Eukaryota</taxon>
        <taxon>Metazoa</taxon>
        <taxon>Spiralia</taxon>
        <taxon>Gnathifera</taxon>
        <taxon>Rotifera</taxon>
        <taxon>Eurotatoria</taxon>
        <taxon>Monogononta</taxon>
        <taxon>Pseudotrocha</taxon>
        <taxon>Ploima</taxon>
        <taxon>Brachionidae</taxon>
        <taxon>Brachionus</taxon>
    </lineage>
</organism>
<dbReference type="SUPFAM" id="SSF46689">
    <property type="entry name" value="Homeodomain-like"/>
    <property type="match status" value="1"/>
</dbReference>
<dbReference type="InterPro" id="IPR007889">
    <property type="entry name" value="HTH_Psq"/>
</dbReference>
<dbReference type="EMBL" id="CAJNOC010005304">
    <property type="protein sequence ID" value="CAF1048511.1"/>
    <property type="molecule type" value="Genomic_DNA"/>
</dbReference>
<comment type="caution">
    <text evidence="2">The sequence shown here is derived from an EMBL/GenBank/DDBJ whole genome shotgun (WGS) entry which is preliminary data.</text>
</comment>